<reference evidence="3 4" key="2">
    <citation type="submission" date="2014-09" db="EMBL/GenBank/DDBJ databases">
        <authorList>
            <consortium name="NBRP consortium"/>
            <person name="Sawabe T."/>
            <person name="Meirelles P."/>
            <person name="Nakanishi M."/>
            <person name="Sayaka M."/>
            <person name="Hattori M."/>
            <person name="Ohkuma M."/>
        </authorList>
    </citation>
    <scope>NUCLEOTIDE SEQUENCE [LARGE SCALE GENOMIC DNA]</scope>
    <source>
        <strain evidence="3 4">JCM 19240</strain>
    </source>
</reference>
<keyword evidence="3" id="KW-0326">Glycosidase</keyword>
<evidence type="ECO:0000256" key="1">
    <source>
        <dbReference type="ARBA" id="ARBA00022801"/>
    </source>
</evidence>
<dbReference type="Gene3D" id="2.10.10.20">
    <property type="entry name" value="Carbohydrate-binding module superfamily 5/12"/>
    <property type="match status" value="1"/>
</dbReference>
<dbReference type="AlphaFoldDB" id="A0A090T8U1"/>
<dbReference type="InterPro" id="IPR008979">
    <property type="entry name" value="Galactose-bd-like_sf"/>
</dbReference>
<organism evidence="3 4">
    <name type="scientific">Vibrio maritimus</name>
    <dbReference type="NCBI Taxonomy" id="990268"/>
    <lineage>
        <taxon>Bacteria</taxon>
        <taxon>Pseudomonadati</taxon>
        <taxon>Pseudomonadota</taxon>
        <taxon>Gammaproteobacteria</taxon>
        <taxon>Vibrionales</taxon>
        <taxon>Vibrionaceae</taxon>
        <taxon>Vibrio</taxon>
    </lineage>
</organism>
<reference evidence="3 4" key="1">
    <citation type="submission" date="2014-09" db="EMBL/GenBank/DDBJ databases">
        <title>Vibrio maritimus JCM 19240. (C210) whole genome shotgun sequence.</title>
        <authorList>
            <person name="Sawabe T."/>
            <person name="Meirelles P."/>
            <person name="Nakanishi M."/>
            <person name="Sayaka M."/>
            <person name="Hattori M."/>
            <person name="Ohkuma M."/>
        </authorList>
    </citation>
    <scope>NUCLEOTIDE SEQUENCE [LARGE SCALE GENOMIC DNA]</scope>
    <source>
        <strain evidence="3 4">JCM 19240</strain>
    </source>
</reference>
<evidence type="ECO:0000313" key="4">
    <source>
        <dbReference type="Proteomes" id="UP000029224"/>
    </source>
</evidence>
<dbReference type="GO" id="GO:0031176">
    <property type="term" value="F:endo-1,4-beta-xylanase activity"/>
    <property type="evidence" value="ECO:0007669"/>
    <property type="project" value="UniProtKB-EC"/>
</dbReference>
<dbReference type="GO" id="GO:0030246">
    <property type="term" value="F:carbohydrate binding"/>
    <property type="evidence" value="ECO:0007669"/>
    <property type="project" value="InterPro"/>
</dbReference>
<comment type="caution">
    <text evidence="3">The sequence shown here is derived from an EMBL/GenBank/DDBJ whole genome shotgun (WGS) entry which is preliminary data.</text>
</comment>
<gene>
    <name evidence="3" type="ORF">JCM19240_3539</name>
</gene>
<dbReference type="SUPFAM" id="SSF51055">
    <property type="entry name" value="Carbohydrate binding domain"/>
    <property type="match status" value="1"/>
</dbReference>
<dbReference type="Gene3D" id="2.60.120.260">
    <property type="entry name" value="Galactose-binding domain-like"/>
    <property type="match status" value="1"/>
</dbReference>
<dbReference type="PROSITE" id="PS51175">
    <property type="entry name" value="CBM6"/>
    <property type="match status" value="1"/>
</dbReference>
<evidence type="ECO:0000313" key="3">
    <source>
        <dbReference type="EMBL" id="GAL35169.1"/>
    </source>
</evidence>
<dbReference type="InterPro" id="IPR032798">
    <property type="entry name" value="CBM_5_12_2"/>
</dbReference>
<dbReference type="SUPFAM" id="SSF49785">
    <property type="entry name" value="Galactose-binding domain-like"/>
    <property type="match status" value="1"/>
</dbReference>
<sequence length="132" mass="14434">MIQIEQGGGNVTYGEITVSGTGGWQSWQNITHTISLPDSGQQTVALLVKTGGWNLNWFEMKPVDGDVTPPTGFCDNVTTYPNWLHADYEGGPNTHLLEGEEMVYEGSKYRANWYTSSIPGSDASWSLIGSCQ</sequence>
<keyword evidence="1 3" id="KW-0378">Hydrolase</keyword>
<dbReference type="InterPro" id="IPR003610">
    <property type="entry name" value="CBM5/12"/>
</dbReference>
<dbReference type="GO" id="GO:0045493">
    <property type="term" value="P:xylan catabolic process"/>
    <property type="evidence" value="ECO:0007669"/>
    <property type="project" value="UniProtKB-KW"/>
</dbReference>
<name>A0A090T8U1_9VIBR</name>
<proteinExistence type="predicted"/>
<dbReference type="EMBL" id="BBMT01000006">
    <property type="protein sequence ID" value="GAL35169.1"/>
    <property type="molecule type" value="Genomic_DNA"/>
</dbReference>
<protein>
    <submittedName>
        <fullName evidence="3">Endo-1,4-beta-xylanase A</fullName>
        <ecNumber evidence="3">3.2.1.8</ecNumber>
    </submittedName>
</protein>
<keyword evidence="3" id="KW-0624">Polysaccharide degradation</keyword>
<dbReference type="OrthoDB" id="9775889at2"/>
<dbReference type="Pfam" id="PF03422">
    <property type="entry name" value="CBM_6"/>
    <property type="match status" value="1"/>
</dbReference>
<evidence type="ECO:0000259" key="2">
    <source>
        <dbReference type="PROSITE" id="PS51175"/>
    </source>
</evidence>
<dbReference type="EC" id="3.2.1.8" evidence="3"/>
<dbReference type="InterPro" id="IPR036573">
    <property type="entry name" value="CBM_sf_5/12"/>
</dbReference>
<keyword evidence="3" id="KW-0858">Xylan degradation</keyword>
<feature type="domain" description="CBM6" evidence="2">
    <location>
        <begin position="1"/>
        <end position="61"/>
    </location>
</feature>
<dbReference type="GO" id="GO:0005576">
    <property type="term" value="C:extracellular region"/>
    <property type="evidence" value="ECO:0007669"/>
    <property type="project" value="InterPro"/>
</dbReference>
<dbReference type="Proteomes" id="UP000029224">
    <property type="component" value="Unassembled WGS sequence"/>
</dbReference>
<dbReference type="InterPro" id="IPR005084">
    <property type="entry name" value="CBM6"/>
</dbReference>
<dbReference type="Pfam" id="PF14600">
    <property type="entry name" value="CBM_5_12_2"/>
    <property type="match status" value="1"/>
</dbReference>
<keyword evidence="3" id="KW-0119">Carbohydrate metabolism</keyword>
<accession>A0A090T8U1</accession>
<keyword evidence="4" id="KW-1185">Reference proteome</keyword>
<dbReference type="SMART" id="SM00495">
    <property type="entry name" value="ChtBD3"/>
    <property type="match status" value="1"/>
</dbReference>